<evidence type="ECO:0008006" key="3">
    <source>
        <dbReference type="Google" id="ProtNLM"/>
    </source>
</evidence>
<organism evidence="1 2">
    <name type="scientific">Pedobacter insulae</name>
    <dbReference type="NCBI Taxonomy" id="414048"/>
    <lineage>
        <taxon>Bacteria</taxon>
        <taxon>Pseudomonadati</taxon>
        <taxon>Bacteroidota</taxon>
        <taxon>Sphingobacteriia</taxon>
        <taxon>Sphingobacteriales</taxon>
        <taxon>Sphingobacteriaceae</taxon>
        <taxon>Pedobacter</taxon>
    </lineage>
</organism>
<keyword evidence="2" id="KW-1185">Reference proteome</keyword>
<dbReference type="RefSeq" id="WP_090994346.1">
    <property type="nucleotide sequence ID" value="NZ_FOPP01000006.1"/>
</dbReference>
<accession>A0A1I2Y8J3</accession>
<sequence>MIKNSNFKRLLGVWTTSGSIKSEHGNLNLTGIDSYELTLDGHFILHKADVKMGVESSQTFEMIKLDSALDKANMQYFNSKGENGKMISSITDNNFNIEGNGLKFSGKSLLSVL</sequence>
<dbReference type="AlphaFoldDB" id="A0A1I2Y8J3"/>
<evidence type="ECO:0000313" key="2">
    <source>
        <dbReference type="Proteomes" id="UP000199666"/>
    </source>
</evidence>
<proteinExistence type="predicted"/>
<dbReference type="STRING" id="414048.SAMN04489864_106227"/>
<dbReference type="OrthoDB" id="8481162at2"/>
<name>A0A1I2Y8J3_9SPHI</name>
<dbReference type="Proteomes" id="UP000199666">
    <property type="component" value="Unassembled WGS sequence"/>
</dbReference>
<gene>
    <name evidence="1" type="ORF">SAMN04489864_106227</name>
</gene>
<protein>
    <recommendedName>
        <fullName evidence="3">DUF306 domain-containing protein</fullName>
    </recommendedName>
</protein>
<reference evidence="1 2" key="1">
    <citation type="submission" date="2016-10" db="EMBL/GenBank/DDBJ databases">
        <authorList>
            <person name="de Groot N.N."/>
        </authorList>
    </citation>
    <scope>NUCLEOTIDE SEQUENCE [LARGE SCALE GENOMIC DNA]</scope>
    <source>
        <strain evidence="1 2">DSM 18684</strain>
    </source>
</reference>
<evidence type="ECO:0000313" key="1">
    <source>
        <dbReference type="EMBL" id="SFH20711.1"/>
    </source>
</evidence>
<dbReference type="EMBL" id="FOPP01000006">
    <property type="protein sequence ID" value="SFH20711.1"/>
    <property type="molecule type" value="Genomic_DNA"/>
</dbReference>